<feature type="transmembrane region" description="Helical" evidence="6">
    <location>
        <begin position="459"/>
        <end position="476"/>
    </location>
</feature>
<evidence type="ECO:0000313" key="10">
    <source>
        <dbReference type="Proteomes" id="UP001176940"/>
    </source>
</evidence>
<evidence type="ECO:0000259" key="8">
    <source>
        <dbReference type="Pfam" id="PF13906"/>
    </source>
</evidence>
<dbReference type="Pfam" id="PF13520">
    <property type="entry name" value="AA_permease_2"/>
    <property type="match status" value="2"/>
</dbReference>
<evidence type="ECO:0008006" key="11">
    <source>
        <dbReference type="Google" id="ProtNLM"/>
    </source>
</evidence>
<sequence length="1130" mass="124901">MRCMERSRVYEVYGAEPCVYEVYGAEPCVYKVYGAEPCVYKVYGAEPCVYEVYGAELCVYEVYGAELNVYEVYGAELCVYEVYGAELNVYEVYGAEPGVYSGVQSKLHVYEVYGAEPGVYEVYGAEPGVCEVYGAEPRVCYAEFGVRVPKTTGSAYTYSYVTVGEFVAFFIGWNLILEYLIGTAAGASALSSMFDSLANHTISHWMIESVGTLNGLGKGEESYPDLLALVIAVIVTIIVALGVKNSVGFNNVLNVINLGRVGIYHDCWSVLRQWQKLVRREFSTLWMVRAEVMTTEDDITVCIDLTTRLYKARLHCAACTTEDREMNFNPILQPARSQRFPGVCYAEFGVRVPKTTGSAYTYSYVTVGEFVAFFIGWNLILEYLIGTAAGASALSSMFDSLANHTISHWMIESVGTLNGLGKGEESYPDLLALVIAVIVTIIVALGVKNSVGFNNVLNVINLAVWVFIMIAGLFFVNGKNWSEGNFLPYGWSGVEVDASEIGAGAVLSQRGAALNLMDLDYAKRCGFFLEPLRCPIPLRGIDATPLAKNKPQYWAQLTMCMAPAHQEVIRFLVEVDASEIGAGAVLSQRGQVESSDCPGVDSVVDRLQQIWTQVLKGAATCFYAFIGFDIIATTGEEAKSPNTSIPYAITASLVTCLTAYVSVSVILTLMVPYNMIDSESPLMEMFVAHGFYAAKFIVAIGSVAGLTVSLFGSLFPMPRVIYAMSGDGLLFRFLSHVSSYTETPVVACIVSGFLAALLSLLVSLRDLIEMMSIGTLLAYTLVSVCVLLLRYQPESDIDGFVKFLSQEHTKKKEGIIADCEKEICSPMSDGEEFSGPATNTCGAKNLPSLGDNEMLIGKSDKSNYNVNHPNYGTVDMTSGIEADGSENIYLFKLKKFIGPRYYTMRIRLGLPGKMDRPTLATGRTVTICVMLLFILIFIFCSFIIFAADYVYDQEWWAVLLVVLMVLLICALVFVILQQPENPKKLPYMAPCVPFVPAFAMLVNIYLMLKLSSITWIRFAVWCFVGLLIYFGYGMWNSTLEISAREEVLHQSTYQRYDVDDTFSVDDGLSYPPEEEEKSQDWGSADTKGYYYQQSGEAQDSNRTNSRSKTKGKHKQDFDALIANEELDYPE</sequence>
<comment type="subcellular location">
    <subcellularLocation>
        <location evidence="1">Membrane</location>
        <topology evidence="1">Multi-pass membrane protein</topology>
    </subcellularLocation>
</comment>
<organism evidence="9 10">
    <name type="scientific">Ranitomeya imitator</name>
    <name type="common">mimic poison frog</name>
    <dbReference type="NCBI Taxonomy" id="111125"/>
    <lineage>
        <taxon>Eukaryota</taxon>
        <taxon>Metazoa</taxon>
        <taxon>Chordata</taxon>
        <taxon>Craniata</taxon>
        <taxon>Vertebrata</taxon>
        <taxon>Euteleostomi</taxon>
        <taxon>Amphibia</taxon>
        <taxon>Batrachia</taxon>
        <taxon>Anura</taxon>
        <taxon>Neobatrachia</taxon>
        <taxon>Hyloidea</taxon>
        <taxon>Dendrobatidae</taxon>
        <taxon>Dendrobatinae</taxon>
        <taxon>Ranitomeya</taxon>
    </lineage>
</organism>
<feature type="transmembrane region" description="Helical" evidence="6">
    <location>
        <begin position="647"/>
        <end position="671"/>
    </location>
</feature>
<feature type="transmembrane region" description="Helical" evidence="6">
    <location>
        <begin position="770"/>
        <end position="789"/>
    </location>
</feature>
<dbReference type="Pfam" id="PF13906">
    <property type="entry name" value="AA_permease_C"/>
    <property type="match status" value="1"/>
</dbReference>
<feature type="transmembrane region" description="Helical" evidence="6">
    <location>
        <begin position="1014"/>
        <end position="1035"/>
    </location>
</feature>
<feature type="region of interest" description="Disordered" evidence="5">
    <location>
        <begin position="1067"/>
        <end position="1086"/>
    </location>
</feature>
<evidence type="ECO:0000313" key="9">
    <source>
        <dbReference type="EMBL" id="CAJ0929228.1"/>
    </source>
</evidence>
<feature type="compositionally biased region" description="Polar residues" evidence="5">
    <location>
        <begin position="1092"/>
        <end position="1104"/>
    </location>
</feature>
<evidence type="ECO:0000256" key="4">
    <source>
        <dbReference type="ARBA" id="ARBA00023136"/>
    </source>
</evidence>
<feature type="transmembrane region" description="Helical" evidence="6">
    <location>
        <begin position="745"/>
        <end position="764"/>
    </location>
</feature>
<evidence type="ECO:0000256" key="1">
    <source>
        <dbReference type="ARBA" id="ARBA00004141"/>
    </source>
</evidence>
<feature type="region of interest" description="Disordered" evidence="5">
    <location>
        <begin position="1092"/>
        <end position="1118"/>
    </location>
</feature>
<dbReference type="Pfam" id="PF00324">
    <property type="entry name" value="AA_permease"/>
    <property type="match status" value="1"/>
</dbReference>
<feature type="transmembrane region" description="Helical" evidence="6">
    <location>
        <begin position="955"/>
        <end position="975"/>
    </location>
</feature>
<feature type="domain" description="Amino acid permease/ SLC12A" evidence="7">
    <location>
        <begin position="612"/>
        <end position="790"/>
    </location>
</feature>
<evidence type="ECO:0000259" key="7">
    <source>
        <dbReference type="Pfam" id="PF00324"/>
    </source>
</evidence>
<proteinExistence type="predicted"/>
<keyword evidence="2 6" id="KW-0812">Transmembrane</keyword>
<dbReference type="InterPro" id="IPR004841">
    <property type="entry name" value="AA-permease/SLC12A_dom"/>
</dbReference>
<keyword evidence="4 6" id="KW-0472">Membrane</keyword>
<dbReference type="InterPro" id="IPR002293">
    <property type="entry name" value="AA/rel_permease1"/>
</dbReference>
<evidence type="ECO:0000256" key="5">
    <source>
        <dbReference type="SAM" id="MobiDB-lite"/>
    </source>
</evidence>
<reference evidence="9" key="1">
    <citation type="submission" date="2023-07" db="EMBL/GenBank/DDBJ databases">
        <authorList>
            <person name="Stuckert A."/>
        </authorList>
    </citation>
    <scope>NUCLEOTIDE SEQUENCE</scope>
</reference>
<evidence type="ECO:0000256" key="2">
    <source>
        <dbReference type="ARBA" id="ARBA00022692"/>
    </source>
</evidence>
<feature type="transmembrane region" description="Helical" evidence="6">
    <location>
        <begin position="226"/>
        <end position="243"/>
    </location>
</feature>
<gene>
    <name evidence="9" type="ORF">RIMI_LOCUS3683366</name>
</gene>
<dbReference type="Proteomes" id="UP001176940">
    <property type="component" value="Unassembled WGS sequence"/>
</dbReference>
<evidence type="ECO:0000256" key="3">
    <source>
        <dbReference type="ARBA" id="ARBA00022989"/>
    </source>
</evidence>
<name>A0ABN9KZ47_9NEOB</name>
<feature type="transmembrane region" description="Helical" evidence="6">
    <location>
        <begin position="691"/>
        <end position="715"/>
    </location>
</feature>
<dbReference type="PANTHER" id="PTHR43243:SF17">
    <property type="entry name" value="CATIONIC AMINO ACID TRANSPORTER-RELATED"/>
    <property type="match status" value="1"/>
</dbReference>
<dbReference type="PANTHER" id="PTHR43243">
    <property type="entry name" value="INNER MEMBRANE TRANSPORTER YGJI-RELATED"/>
    <property type="match status" value="1"/>
</dbReference>
<keyword evidence="10" id="KW-1185">Reference proteome</keyword>
<dbReference type="InterPro" id="IPR029485">
    <property type="entry name" value="CAT_C"/>
</dbReference>
<comment type="caution">
    <text evidence="9">The sequence shown here is derived from an EMBL/GenBank/DDBJ whole genome shotgun (WGS) entry which is preliminary data.</text>
</comment>
<evidence type="ECO:0000256" key="6">
    <source>
        <dbReference type="SAM" id="Phobius"/>
    </source>
</evidence>
<keyword evidence="3 6" id="KW-1133">Transmembrane helix</keyword>
<accession>A0ABN9KZ47</accession>
<feature type="domain" description="Cationic amino acid transporter C-terminal" evidence="8">
    <location>
        <begin position="987"/>
        <end position="1037"/>
    </location>
</feature>
<feature type="transmembrane region" description="Helical" evidence="6">
    <location>
        <begin position="430"/>
        <end position="447"/>
    </location>
</feature>
<dbReference type="Gene3D" id="1.20.1740.10">
    <property type="entry name" value="Amino acid/polyamine transporter I"/>
    <property type="match status" value="4"/>
</dbReference>
<protein>
    <recommendedName>
        <fullName evidence="11">Cationic amino acid transporter</fullName>
    </recommendedName>
</protein>
<feature type="transmembrane region" description="Helical" evidence="6">
    <location>
        <begin position="924"/>
        <end position="949"/>
    </location>
</feature>
<feature type="transmembrane region" description="Helical" evidence="6">
    <location>
        <begin position="987"/>
        <end position="1008"/>
    </location>
</feature>
<dbReference type="EMBL" id="CAUEEQ010005614">
    <property type="protein sequence ID" value="CAJ0929228.1"/>
    <property type="molecule type" value="Genomic_DNA"/>
</dbReference>